<dbReference type="Pfam" id="PF00072">
    <property type="entry name" value="Response_reg"/>
    <property type="match status" value="1"/>
</dbReference>
<dbReference type="EC" id="2.7.13.3" evidence="2"/>
<dbReference type="InterPro" id="IPR003661">
    <property type="entry name" value="HisK_dim/P_dom"/>
</dbReference>
<evidence type="ECO:0000256" key="4">
    <source>
        <dbReference type="ARBA" id="ARBA00022679"/>
    </source>
</evidence>
<dbReference type="Gene3D" id="3.40.50.2300">
    <property type="match status" value="1"/>
</dbReference>
<dbReference type="SMART" id="SM00448">
    <property type="entry name" value="REC"/>
    <property type="match status" value="1"/>
</dbReference>
<dbReference type="SUPFAM" id="SSF52172">
    <property type="entry name" value="CheY-like"/>
    <property type="match status" value="1"/>
</dbReference>
<evidence type="ECO:0000259" key="12">
    <source>
        <dbReference type="PROSITE" id="PS50112"/>
    </source>
</evidence>
<dbReference type="STRING" id="197461.A3843_14275"/>
<dbReference type="Pfam" id="PF12860">
    <property type="entry name" value="PAS_7"/>
    <property type="match status" value="1"/>
</dbReference>
<dbReference type="InterPro" id="IPR036890">
    <property type="entry name" value="HATPase_C_sf"/>
</dbReference>
<feature type="domain" description="Response regulatory" evidence="11">
    <location>
        <begin position="929"/>
        <end position="1049"/>
    </location>
</feature>
<feature type="domain" description="PAS" evidence="12">
    <location>
        <begin position="535"/>
        <end position="605"/>
    </location>
</feature>
<keyword evidence="9" id="KW-0472">Membrane</keyword>
<reference evidence="13 14" key="1">
    <citation type="submission" date="2016-03" db="EMBL/GenBank/DDBJ databases">
        <title>Genome sequence of Nesiotobacter sp. nov., a moderately halophilic alphaproteobacterium isolated from the Yellow Sea, China.</title>
        <authorList>
            <person name="Zhang G."/>
            <person name="Zhang R."/>
        </authorList>
    </citation>
    <scope>NUCLEOTIDE SEQUENCE [LARGE SCALE GENOMIC DNA]</scope>
    <source>
        <strain evidence="13 14">WB1-6</strain>
    </source>
</reference>
<dbReference type="PRINTS" id="PR00344">
    <property type="entry name" value="BCTRLSENSOR"/>
</dbReference>
<feature type="coiled-coil region" evidence="8">
    <location>
        <begin position="241"/>
        <end position="286"/>
    </location>
</feature>
<name>A0A1U7JEV1_9HYPH</name>
<dbReference type="PANTHER" id="PTHR43047">
    <property type="entry name" value="TWO-COMPONENT HISTIDINE PROTEIN KINASE"/>
    <property type="match status" value="1"/>
</dbReference>
<dbReference type="GO" id="GO:0005886">
    <property type="term" value="C:plasma membrane"/>
    <property type="evidence" value="ECO:0007669"/>
    <property type="project" value="TreeGrafter"/>
</dbReference>
<dbReference type="Pfam" id="PF00512">
    <property type="entry name" value="HisKA"/>
    <property type="match status" value="1"/>
</dbReference>
<dbReference type="InterPro" id="IPR001789">
    <property type="entry name" value="Sig_transdc_resp-reg_receiver"/>
</dbReference>
<keyword evidence="14" id="KW-1185">Reference proteome</keyword>
<evidence type="ECO:0000313" key="14">
    <source>
        <dbReference type="Proteomes" id="UP000185783"/>
    </source>
</evidence>
<feature type="transmembrane region" description="Helical" evidence="9">
    <location>
        <begin position="224"/>
        <end position="244"/>
    </location>
</feature>
<evidence type="ECO:0000256" key="8">
    <source>
        <dbReference type="SAM" id="Coils"/>
    </source>
</evidence>
<keyword evidence="8" id="KW-0175">Coiled coil</keyword>
<dbReference type="Gene3D" id="1.10.287.130">
    <property type="match status" value="1"/>
</dbReference>
<dbReference type="PROSITE" id="PS50112">
    <property type="entry name" value="PAS"/>
    <property type="match status" value="2"/>
</dbReference>
<dbReference type="InterPro" id="IPR011006">
    <property type="entry name" value="CheY-like_superfamily"/>
</dbReference>
<comment type="catalytic activity">
    <reaction evidence="1">
        <text>ATP + protein L-histidine = ADP + protein N-phospho-L-histidine.</text>
        <dbReference type="EC" id="2.7.13.3"/>
    </reaction>
</comment>
<evidence type="ECO:0000313" key="13">
    <source>
        <dbReference type="EMBL" id="OKL43280.1"/>
    </source>
</evidence>
<comment type="caution">
    <text evidence="13">The sequence shown here is derived from an EMBL/GenBank/DDBJ whole genome shotgun (WGS) entry which is preliminary data.</text>
</comment>
<dbReference type="SMART" id="SM00388">
    <property type="entry name" value="HisKA"/>
    <property type="match status" value="1"/>
</dbReference>
<feature type="domain" description="Histidine kinase" evidence="10">
    <location>
        <begin position="681"/>
        <end position="903"/>
    </location>
</feature>
<dbReference type="CDD" id="cd00130">
    <property type="entry name" value="PAS"/>
    <property type="match status" value="2"/>
</dbReference>
<dbReference type="InterPro" id="IPR035965">
    <property type="entry name" value="PAS-like_dom_sf"/>
</dbReference>
<evidence type="ECO:0000256" key="3">
    <source>
        <dbReference type="ARBA" id="ARBA00022553"/>
    </source>
</evidence>
<keyword evidence="3 7" id="KW-0597">Phosphoprotein</keyword>
<feature type="transmembrane region" description="Helical" evidence="9">
    <location>
        <begin position="19"/>
        <end position="44"/>
    </location>
</feature>
<dbReference type="CDD" id="cd17546">
    <property type="entry name" value="REC_hyHK_CKI1_RcsC-like"/>
    <property type="match status" value="1"/>
</dbReference>
<dbReference type="InterPro" id="IPR036097">
    <property type="entry name" value="HisK_dim/P_sf"/>
</dbReference>
<evidence type="ECO:0000259" key="11">
    <source>
        <dbReference type="PROSITE" id="PS50110"/>
    </source>
</evidence>
<dbReference type="SUPFAM" id="SSF55874">
    <property type="entry name" value="ATPase domain of HSP90 chaperone/DNA topoisomerase II/histidine kinase"/>
    <property type="match status" value="1"/>
</dbReference>
<feature type="domain" description="PAS" evidence="12">
    <location>
        <begin position="279"/>
        <end position="333"/>
    </location>
</feature>
<dbReference type="InterPro" id="IPR003594">
    <property type="entry name" value="HATPase_dom"/>
</dbReference>
<keyword evidence="6" id="KW-0902">Two-component regulatory system</keyword>
<dbReference type="Pfam" id="PF00989">
    <property type="entry name" value="PAS"/>
    <property type="match status" value="2"/>
</dbReference>
<dbReference type="InterPro" id="IPR000014">
    <property type="entry name" value="PAS"/>
</dbReference>
<dbReference type="FunFam" id="3.30.565.10:FF:000010">
    <property type="entry name" value="Sensor histidine kinase RcsC"/>
    <property type="match status" value="1"/>
</dbReference>
<dbReference type="Proteomes" id="UP000185783">
    <property type="component" value="Unassembled WGS sequence"/>
</dbReference>
<dbReference type="NCBIfam" id="TIGR00229">
    <property type="entry name" value="sensory_box"/>
    <property type="match status" value="2"/>
</dbReference>
<dbReference type="InterPro" id="IPR005467">
    <property type="entry name" value="His_kinase_dom"/>
</dbReference>
<proteinExistence type="predicted"/>
<sequence>MDPNCCSAPMATERKPRSYLLWLLGGAGTIVLMLVLQLVTLSLVQNYTQERAYRALLDTMRSELLVAFHVVADQGTLPRFLTRLEDEDGLSVSTTEGLLTIHSYPVDLEVLEREGHLLLDGEVYEPLEGFHLHREDVFDRLLGHSHPHSHGDRLFLPAVMPLVVLERQLAERINTSLRFFYHMGGEDSATSLSVAVVLPLREPIAIAITDRIAGQVQWEKEQNALFILFGLSYLLIGLAGYALYRNKILQSESALEQLDAQCDLKNQQLEARAEEARYRETQLKALLSSVSDAILTVDGQGVIQTANRAALGLFRSDVDGLIGTPLVDRIRPETVHLPALFSDGFTEEQEASLFARRHQFDYTHSNGEISHLELRLSDFYLRDGRYFACLLRDVTEQVTAQEEARRAQNQLWQAISHLPDAFVLYDADDRLLICNERYRELYKTSGDLFEIGNTFEYIVRTGAERGQYDLDGMSVDEWVADRMARHQLSESEVIQLLNDGTWVRVTERRTPDGMTVGFRSDITELKQQEEAVKAREEELRSIIATAMDAIVGVDANDRIIEFNRAAEALLGYKREEVLGKEAHRLLLPKEEWSRYFMVMSALKRSTSPESAGNRREGVVLDRAGEKLPVDISMNAAVLSTGSRFYFFLHDIRSRKRAVEDLTRAKENAEAAARTKTAFLGMMSHEIRTPLSAVIGFLRMLETDQLDDQQRTYVNTSLESAEALLGILNDILELSRLEAGQSEAKREVVNLRHLIEQVRDLLLPRAQEKELSLTIDMAEDVPEDLMTDSGRVRQILINLTNNALKFTDQGGVTIRAESAGLTQDGLCSLRLSVIDTGVGIAPEHQRTIFSHFSRTPSAQASDPTGVGLGLAISKELVEGLGGHIGLQSAEGVGSVFWVELEVSLPPKNLASPTRSQKAPETPAVAAGDMHFLVAEDNAPNRMVLRKMLEAFGAKVTEAENGRQAIDYLTDPDEDPVDAVFMDVSMPVLDGISATRALRDRHDLLASIPVIGLTAHTSKEDHDLMYAAGFTRVLTKPISREKLEHALQDLMARLGGLASGQPGAPSLAKVYQLPVRPHSGPVPPVVTLPQTGSGTSGEAGSVRLEDCLIRCRTLMQAPTMNKADVEDLCTDVYTLCAQLEAEGVRLIAEQLSDDCWEAVSADEESLAGEKADLCRQSLYTLAKALEQFRSRLPDTDEDVESPPDQSRAT</sequence>
<feature type="modified residue" description="4-aspartylphosphate" evidence="7">
    <location>
        <position position="981"/>
    </location>
</feature>
<dbReference type="PROSITE" id="PS50110">
    <property type="entry name" value="RESPONSE_REGULATORY"/>
    <property type="match status" value="1"/>
</dbReference>
<keyword evidence="9" id="KW-0812">Transmembrane</keyword>
<organism evidence="13 14">
    <name type="scientific">Pseudovibrio exalbescens</name>
    <dbReference type="NCBI Taxonomy" id="197461"/>
    <lineage>
        <taxon>Bacteria</taxon>
        <taxon>Pseudomonadati</taxon>
        <taxon>Pseudomonadota</taxon>
        <taxon>Alphaproteobacteria</taxon>
        <taxon>Hyphomicrobiales</taxon>
        <taxon>Stappiaceae</taxon>
        <taxon>Pseudovibrio</taxon>
    </lineage>
</organism>
<keyword evidence="5" id="KW-0418">Kinase</keyword>
<keyword evidence="9" id="KW-1133">Transmembrane helix</keyword>
<dbReference type="GO" id="GO:0009927">
    <property type="term" value="F:histidine phosphotransfer kinase activity"/>
    <property type="evidence" value="ECO:0007669"/>
    <property type="project" value="TreeGrafter"/>
</dbReference>
<protein>
    <recommendedName>
        <fullName evidence="2">histidine kinase</fullName>
        <ecNumber evidence="2">2.7.13.3</ecNumber>
    </recommendedName>
</protein>
<dbReference type="EMBL" id="LVVZ01000021">
    <property type="protein sequence ID" value="OKL43280.1"/>
    <property type="molecule type" value="Genomic_DNA"/>
</dbReference>
<evidence type="ECO:0000256" key="5">
    <source>
        <dbReference type="ARBA" id="ARBA00022777"/>
    </source>
</evidence>
<dbReference type="GO" id="GO:0006355">
    <property type="term" value="P:regulation of DNA-templated transcription"/>
    <property type="evidence" value="ECO:0007669"/>
    <property type="project" value="InterPro"/>
</dbReference>
<dbReference type="SUPFAM" id="SSF55785">
    <property type="entry name" value="PYP-like sensor domain (PAS domain)"/>
    <property type="match status" value="3"/>
</dbReference>
<keyword evidence="4" id="KW-0808">Transferase</keyword>
<dbReference type="CDD" id="cd16922">
    <property type="entry name" value="HATPase_EvgS-ArcB-TorS-like"/>
    <property type="match status" value="1"/>
</dbReference>
<dbReference type="AlphaFoldDB" id="A0A1U7JEV1"/>
<dbReference type="SUPFAM" id="SSF47384">
    <property type="entry name" value="Homodimeric domain of signal transducing histidine kinase"/>
    <property type="match status" value="1"/>
</dbReference>
<dbReference type="InterPro" id="IPR013767">
    <property type="entry name" value="PAS_fold"/>
</dbReference>
<dbReference type="RefSeq" id="WP_028480770.1">
    <property type="nucleotide sequence ID" value="NZ_LVVZ01000021.1"/>
</dbReference>
<evidence type="ECO:0000256" key="1">
    <source>
        <dbReference type="ARBA" id="ARBA00000085"/>
    </source>
</evidence>
<gene>
    <name evidence="13" type="ORF">A3843_14275</name>
</gene>
<dbReference type="Gene3D" id="3.30.450.20">
    <property type="entry name" value="PAS domain"/>
    <property type="match status" value="3"/>
</dbReference>
<evidence type="ECO:0000256" key="6">
    <source>
        <dbReference type="ARBA" id="ARBA00023012"/>
    </source>
</evidence>
<evidence type="ECO:0000256" key="7">
    <source>
        <dbReference type="PROSITE-ProRule" id="PRU00169"/>
    </source>
</evidence>
<dbReference type="InterPro" id="IPR004358">
    <property type="entry name" value="Sig_transdc_His_kin-like_C"/>
</dbReference>
<dbReference type="SMART" id="SM00387">
    <property type="entry name" value="HATPase_c"/>
    <property type="match status" value="1"/>
</dbReference>
<dbReference type="PANTHER" id="PTHR43047:SF72">
    <property type="entry name" value="OSMOSENSING HISTIDINE PROTEIN KINASE SLN1"/>
    <property type="match status" value="1"/>
</dbReference>
<dbReference type="SMART" id="SM00091">
    <property type="entry name" value="PAS"/>
    <property type="match status" value="3"/>
</dbReference>
<dbReference type="Pfam" id="PF02518">
    <property type="entry name" value="HATPase_c"/>
    <property type="match status" value="1"/>
</dbReference>
<evidence type="ECO:0000259" key="10">
    <source>
        <dbReference type="PROSITE" id="PS50109"/>
    </source>
</evidence>
<accession>A0A1U7JEV1</accession>
<dbReference type="Gene3D" id="3.30.565.10">
    <property type="entry name" value="Histidine kinase-like ATPase, C-terminal domain"/>
    <property type="match status" value="1"/>
</dbReference>
<dbReference type="PROSITE" id="PS50109">
    <property type="entry name" value="HIS_KIN"/>
    <property type="match status" value="1"/>
</dbReference>
<dbReference type="GO" id="GO:0000155">
    <property type="term" value="F:phosphorelay sensor kinase activity"/>
    <property type="evidence" value="ECO:0007669"/>
    <property type="project" value="InterPro"/>
</dbReference>
<evidence type="ECO:0000256" key="9">
    <source>
        <dbReference type="SAM" id="Phobius"/>
    </source>
</evidence>
<evidence type="ECO:0000256" key="2">
    <source>
        <dbReference type="ARBA" id="ARBA00012438"/>
    </source>
</evidence>
<dbReference type="CDD" id="cd00082">
    <property type="entry name" value="HisKA"/>
    <property type="match status" value="1"/>
</dbReference>